<feature type="transmembrane region" description="Helical" evidence="10">
    <location>
        <begin position="48"/>
        <end position="69"/>
    </location>
</feature>
<keyword evidence="13" id="KW-1185">Reference proteome</keyword>
<comment type="caution">
    <text evidence="12">The sequence shown here is derived from an EMBL/GenBank/DDBJ whole genome shotgun (WGS) entry which is preliminary data.</text>
</comment>
<comment type="subcellular location">
    <subcellularLocation>
        <location evidence="1">Cell membrane</location>
        <topology evidence="1">Multi-pass membrane protein</topology>
    </subcellularLocation>
</comment>
<keyword evidence="6 10" id="KW-0472">Membrane</keyword>
<evidence type="ECO:0000259" key="11">
    <source>
        <dbReference type="PROSITE" id="PS50262"/>
    </source>
</evidence>
<feature type="transmembrane region" description="Helical" evidence="10">
    <location>
        <begin position="81"/>
        <end position="105"/>
    </location>
</feature>
<protein>
    <recommendedName>
        <fullName evidence="11">G-protein coupled receptors family 1 profile domain-containing protein</fullName>
    </recommendedName>
</protein>
<evidence type="ECO:0000256" key="5">
    <source>
        <dbReference type="ARBA" id="ARBA00023040"/>
    </source>
</evidence>
<feature type="transmembrane region" description="Helical" evidence="10">
    <location>
        <begin position="126"/>
        <end position="146"/>
    </location>
</feature>
<keyword evidence="5" id="KW-0297">G-protein coupled receptor</keyword>
<organism evidence="12 13">
    <name type="scientific">Porites evermanni</name>
    <dbReference type="NCBI Taxonomy" id="104178"/>
    <lineage>
        <taxon>Eukaryota</taxon>
        <taxon>Metazoa</taxon>
        <taxon>Cnidaria</taxon>
        <taxon>Anthozoa</taxon>
        <taxon>Hexacorallia</taxon>
        <taxon>Scleractinia</taxon>
        <taxon>Fungiina</taxon>
        <taxon>Poritidae</taxon>
        <taxon>Porites</taxon>
    </lineage>
</organism>
<evidence type="ECO:0000256" key="3">
    <source>
        <dbReference type="ARBA" id="ARBA00022692"/>
    </source>
</evidence>
<dbReference type="Pfam" id="PF00001">
    <property type="entry name" value="7tm_1"/>
    <property type="match status" value="1"/>
</dbReference>
<evidence type="ECO:0000313" key="12">
    <source>
        <dbReference type="EMBL" id="CAH3023003.1"/>
    </source>
</evidence>
<evidence type="ECO:0000256" key="9">
    <source>
        <dbReference type="ARBA" id="ARBA00023224"/>
    </source>
</evidence>
<sequence>MDDTPRLEAIVIVNCALNVPLIIASITGNTLVLFIILKTPSHRLEPSFIFLCSLALSDLFVGFIAQPFYIASEFTRQETILYHLSHVAAFFACGVSLCTTAAVSMDRLAALHFHMRYSSLVTVPRVLCTLVMLWVINVLCSSIYFANWQVTYIIMAVGIGTCVLISTFSYVKIYQIVRRHQRQIQHLQPTEQPQIQNNQITPQTYSRFQSSHRFISRFKRLQTVDPQSIGQTYPPVSSVRDSHLARTSSLEMSAHQTRHQSHSQRQDANLIRLKKSALNTFVFYISIIVCYVPMSFSMITFIIAPSAWEEWSNAWIFANTLVFFNSSVNPLLYCWRIRELRGAVLKLWEMTFPRTTAEDS</sequence>
<accession>A0ABN8M0B7</accession>
<gene>
    <name evidence="12" type="ORF">PEVE_00017778</name>
</gene>
<feature type="transmembrane region" description="Helical" evidence="10">
    <location>
        <begin position="314"/>
        <end position="335"/>
    </location>
</feature>
<dbReference type="Gene3D" id="1.20.1070.10">
    <property type="entry name" value="Rhodopsin 7-helix transmembrane proteins"/>
    <property type="match status" value="1"/>
</dbReference>
<dbReference type="PRINTS" id="PR00237">
    <property type="entry name" value="GPCRRHODOPSN"/>
</dbReference>
<keyword evidence="2" id="KW-1003">Cell membrane</keyword>
<keyword evidence="3 10" id="KW-0812">Transmembrane</keyword>
<evidence type="ECO:0000256" key="7">
    <source>
        <dbReference type="ARBA" id="ARBA00023170"/>
    </source>
</evidence>
<name>A0ABN8M0B7_9CNID</name>
<dbReference type="SUPFAM" id="SSF81321">
    <property type="entry name" value="Family A G protein-coupled receptor-like"/>
    <property type="match status" value="1"/>
</dbReference>
<feature type="transmembrane region" description="Helical" evidence="10">
    <location>
        <begin position="152"/>
        <end position="173"/>
    </location>
</feature>
<evidence type="ECO:0000256" key="8">
    <source>
        <dbReference type="ARBA" id="ARBA00023180"/>
    </source>
</evidence>
<feature type="transmembrane region" description="Helical" evidence="10">
    <location>
        <begin position="281"/>
        <end position="308"/>
    </location>
</feature>
<evidence type="ECO:0000256" key="2">
    <source>
        <dbReference type="ARBA" id="ARBA00022475"/>
    </source>
</evidence>
<feature type="domain" description="G-protein coupled receptors family 1 profile" evidence="11">
    <location>
        <begin position="28"/>
        <end position="333"/>
    </location>
</feature>
<proteinExistence type="predicted"/>
<keyword evidence="4 10" id="KW-1133">Transmembrane helix</keyword>
<dbReference type="Proteomes" id="UP001159427">
    <property type="component" value="Unassembled WGS sequence"/>
</dbReference>
<dbReference type="CDD" id="cd00637">
    <property type="entry name" value="7tm_classA_rhodopsin-like"/>
    <property type="match status" value="1"/>
</dbReference>
<dbReference type="PROSITE" id="PS50262">
    <property type="entry name" value="G_PROTEIN_RECEP_F1_2"/>
    <property type="match status" value="1"/>
</dbReference>
<evidence type="ECO:0000313" key="13">
    <source>
        <dbReference type="Proteomes" id="UP001159427"/>
    </source>
</evidence>
<keyword evidence="8" id="KW-0325">Glycoprotein</keyword>
<dbReference type="PANTHER" id="PTHR24246">
    <property type="entry name" value="OLFACTORY RECEPTOR AND ADENOSINE RECEPTOR"/>
    <property type="match status" value="1"/>
</dbReference>
<evidence type="ECO:0000256" key="1">
    <source>
        <dbReference type="ARBA" id="ARBA00004651"/>
    </source>
</evidence>
<keyword evidence="9" id="KW-0807">Transducer</keyword>
<reference evidence="12 13" key="1">
    <citation type="submission" date="2022-05" db="EMBL/GenBank/DDBJ databases">
        <authorList>
            <consortium name="Genoscope - CEA"/>
            <person name="William W."/>
        </authorList>
    </citation>
    <scope>NUCLEOTIDE SEQUENCE [LARGE SCALE GENOMIC DNA]</scope>
</reference>
<evidence type="ECO:0000256" key="10">
    <source>
        <dbReference type="SAM" id="Phobius"/>
    </source>
</evidence>
<evidence type="ECO:0000256" key="6">
    <source>
        <dbReference type="ARBA" id="ARBA00023136"/>
    </source>
</evidence>
<dbReference type="SMART" id="SM01381">
    <property type="entry name" value="7TM_GPCR_Srsx"/>
    <property type="match status" value="1"/>
</dbReference>
<dbReference type="PANTHER" id="PTHR24246:SF27">
    <property type="entry name" value="ADENOSINE RECEPTOR, ISOFORM A"/>
    <property type="match status" value="1"/>
</dbReference>
<keyword evidence="7" id="KW-0675">Receptor</keyword>
<dbReference type="InterPro" id="IPR017452">
    <property type="entry name" value="GPCR_Rhodpsn_7TM"/>
</dbReference>
<dbReference type="InterPro" id="IPR000276">
    <property type="entry name" value="GPCR_Rhodpsn"/>
</dbReference>
<feature type="transmembrane region" description="Helical" evidence="10">
    <location>
        <begin position="16"/>
        <end position="36"/>
    </location>
</feature>
<dbReference type="EMBL" id="CALNXI010000243">
    <property type="protein sequence ID" value="CAH3023003.1"/>
    <property type="molecule type" value="Genomic_DNA"/>
</dbReference>
<evidence type="ECO:0000256" key="4">
    <source>
        <dbReference type="ARBA" id="ARBA00022989"/>
    </source>
</evidence>